<feature type="compositionally biased region" description="Low complexity" evidence="1">
    <location>
        <begin position="937"/>
        <end position="948"/>
    </location>
</feature>
<feature type="region of interest" description="Disordered" evidence="1">
    <location>
        <begin position="851"/>
        <end position="1064"/>
    </location>
</feature>
<feature type="region of interest" description="Disordered" evidence="1">
    <location>
        <begin position="1"/>
        <end position="43"/>
    </location>
</feature>
<feature type="region of interest" description="Disordered" evidence="1">
    <location>
        <begin position="588"/>
        <end position="607"/>
    </location>
</feature>
<dbReference type="AlphaFoldDB" id="A0A0F7SXG0"/>
<feature type="compositionally biased region" description="Basic and acidic residues" evidence="1">
    <location>
        <begin position="1004"/>
        <end position="1019"/>
    </location>
</feature>
<feature type="compositionally biased region" description="Polar residues" evidence="1">
    <location>
        <begin position="70"/>
        <end position="86"/>
    </location>
</feature>
<feature type="region of interest" description="Disordered" evidence="1">
    <location>
        <begin position="482"/>
        <end position="505"/>
    </location>
</feature>
<dbReference type="EMBL" id="LN483166">
    <property type="protein sequence ID" value="CED84863.1"/>
    <property type="molecule type" value="Genomic_DNA"/>
</dbReference>
<feature type="region of interest" description="Disordered" evidence="1">
    <location>
        <begin position="520"/>
        <end position="553"/>
    </location>
</feature>
<feature type="compositionally biased region" description="Basic and acidic residues" evidence="1">
    <location>
        <begin position="118"/>
        <end position="131"/>
    </location>
</feature>
<feature type="compositionally biased region" description="Low complexity" evidence="1">
    <location>
        <begin position="300"/>
        <end position="327"/>
    </location>
</feature>
<name>A0A0F7SXG0_PHARH</name>
<feature type="compositionally biased region" description="Low complexity" evidence="1">
    <location>
        <begin position="91"/>
        <end position="107"/>
    </location>
</feature>
<feature type="compositionally biased region" description="Polar residues" evidence="1">
    <location>
        <begin position="330"/>
        <end position="339"/>
    </location>
</feature>
<feature type="compositionally biased region" description="Basic and acidic residues" evidence="1">
    <location>
        <begin position="1055"/>
        <end position="1064"/>
    </location>
</feature>
<feature type="compositionally biased region" description="Basic and acidic residues" evidence="1">
    <location>
        <begin position="916"/>
        <end position="936"/>
    </location>
</feature>
<organism evidence="2">
    <name type="scientific">Phaffia rhodozyma</name>
    <name type="common">Yeast</name>
    <name type="synonym">Xanthophyllomyces dendrorhous</name>
    <dbReference type="NCBI Taxonomy" id="264483"/>
    <lineage>
        <taxon>Eukaryota</taxon>
        <taxon>Fungi</taxon>
        <taxon>Dikarya</taxon>
        <taxon>Basidiomycota</taxon>
        <taxon>Agaricomycotina</taxon>
        <taxon>Tremellomycetes</taxon>
        <taxon>Cystofilobasidiales</taxon>
        <taxon>Mrakiaceae</taxon>
        <taxon>Phaffia</taxon>
    </lineage>
</organism>
<feature type="region of interest" description="Disordered" evidence="1">
    <location>
        <begin position="206"/>
        <end position="245"/>
    </location>
</feature>
<feature type="compositionally biased region" description="Polar residues" evidence="1">
    <location>
        <begin position="520"/>
        <end position="543"/>
    </location>
</feature>
<feature type="compositionally biased region" description="Acidic residues" evidence="1">
    <location>
        <begin position="1020"/>
        <end position="1035"/>
    </location>
</feature>
<feature type="compositionally biased region" description="Polar residues" evidence="1">
    <location>
        <begin position="851"/>
        <end position="877"/>
    </location>
</feature>
<accession>A0A0F7SXG0</accession>
<reference evidence="2" key="1">
    <citation type="submission" date="2014-08" db="EMBL/GenBank/DDBJ databases">
        <authorList>
            <person name="Sharma Rahul"/>
            <person name="Thines Marco"/>
        </authorList>
    </citation>
    <scope>NUCLEOTIDE SEQUENCE</scope>
</reference>
<evidence type="ECO:0000256" key="1">
    <source>
        <dbReference type="SAM" id="MobiDB-lite"/>
    </source>
</evidence>
<feature type="compositionally biased region" description="Polar residues" evidence="1">
    <location>
        <begin position="885"/>
        <end position="899"/>
    </location>
</feature>
<proteinExistence type="predicted"/>
<feature type="compositionally biased region" description="Pro residues" evidence="1">
    <location>
        <begin position="230"/>
        <end position="243"/>
    </location>
</feature>
<feature type="compositionally biased region" description="Polar residues" evidence="1">
    <location>
        <begin position="176"/>
        <end position="191"/>
    </location>
</feature>
<evidence type="ECO:0000313" key="2">
    <source>
        <dbReference type="EMBL" id="CED84863.1"/>
    </source>
</evidence>
<feature type="compositionally biased region" description="Polar residues" evidence="1">
    <location>
        <begin position="784"/>
        <end position="795"/>
    </location>
</feature>
<feature type="region of interest" description="Disordered" evidence="1">
    <location>
        <begin position="281"/>
        <end position="343"/>
    </location>
</feature>
<feature type="region of interest" description="Disordered" evidence="1">
    <location>
        <begin position="66"/>
        <end position="191"/>
    </location>
</feature>
<feature type="region of interest" description="Disordered" evidence="1">
    <location>
        <begin position="755"/>
        <end position="823"/>
    </location>
</feature>
<feature type="compositionally biased region" description="Low complexity" evidence="1">
    <location>
        <begin position="209"/>
        <end position="222"/>
    </location>
</feature>
<feature type="compositionally biased region" description="Basic and acidic residues" evidence="1">
    <location>
        <begin position="984"/>
        <end position="995"/>
    </location>
</feature>
<feature type="compositionally biased region" description="Acidic residues" evidence="1">
    <location>
        <begin position="949"/>
        <end position="963"/>
    </location>
</feature>
<sequence>MSSAYFETPDVIEPNGADDEWQPPPFNFSKFSLSADDPVSEEDPFQSFITGQLQPVRSPTSKFTSPFLPTFNSEGSIGDHSISTGRVFSPVQFSSGGSDSVDSQDISPRTSVWFPDSPRNRGTREEDKFEPEASLFTKQDQEEEENQEMKEDQDQDVGSLSFASSELDGMPDQDGSFRSSGSTSPQGRASFPQLPSQIHLQLRLEEASRSSLTFPSSSTSPTIHTDIPGQPSPLPRSDSPPPLCLSIDQARLRSHSLPPNHSFSESSSSILTPAPSFVVNTFTNSTDHPRSIQRRPSEISASSPALSALANSPGTSSPLSKNLNSKLAVPTSNSGNLTPLRSPILRPTNFWRHTSRSALHSPLSSPSSLVLRRSSLINTGAARIKGQGKVERTRGQVGVRVGGKAFEGSKLSSILLITIHCISTTTATITMHGTPQALVDTSPAPVPGAGLPLSSPTLTPVPLAGPVMSTIDWWPYHSTSTTDDPATLLPTTTPTSDTTPPETMPSSVIEILSTELNSMMVGSSSQQIASSKTGESSETPSQTGKGEEKGEDKGSSFHLYYLTPVFVAIGLVKIYTLYRCCIRSRRPGLDEEQGEDEYPGLRESYHPVHPGPFGSRYESTRPASELYLSKSEKALDEWDDESDYDGVEMRYEYGGGIVGMPVGTPSVYEDLGVLNGPLSTPGSRYSTWQSKVTVADGGGYVLRPSKEKKKKKTYGLLGNFKGEPVEGGRESFMREVSLSAASALNGIKRGTLGRRVSSGHARLASDESFGTTQPHKDQPDIATLPSSDVSNSPNKTRFGPRAQTRLPKTVSGPIEASPSNAASILSPPLQPHLFFTGLQPTAPLAFMQRPVSQQKIPPRDSFNSTHTSFTALPQKTLRSVHRAGGSSSTRSSPRQQDNPPLSPMNLAGSITPVDSTPKESRRSLLIHKLDRSKTDRSSYTTRTRSSAYSDEEENDDEGEEEGEPMPTRSRIRRQVHAILSAGRHPREEKDFDRSKSKSISSSEPRTKIGKNENGRRGEREEEETDADAEVEDEDLEKITFIPDGSKPSRQVRGYQLRDEVIPLE</sequence>
<protein>
    <submittedName>
        <fullName evidence="2">Uncharacterized protein</fullName>
    </submittedName>
</protein>